<dbReference type="EMBL" id="FMZX01000002">
    <property type="protein sequence ID" value="SDC78573.1"/>
    <property type="molecule type" value="Genomic_DNA"/>
</dbReference>
<dbReference type="InterPro" id="IPR002347">
    <property type="entry name" value="SDR_fam"/>
</dbReference>
<dbReference type="Pfam" id="PF00106">
    <property type="entry name" value="adh_short"/>
    <property type="match status" value="1"/>
</dbReference>
<dbReference type="SUPFAM" id="SSF51735">
    <property type="entry name" value="NAD(P)-binding Rossmann-fold domains"/>
    <property type="match status" value="1"/>
</dbReference>
<dbReference type="Proteomes" id="UP000198925">
    <property type="component" value="Unassembled WGS sequence"/>
</dbReference>
<dbReference type="STRING" id="938405.SAMN02927895_02080"/>
<dbReference type="OrthoDB" id="9810734at2"/>
<evidence type="ECO:0000313" key="5">
    <source>
        <dbReference type="Proteomes" id="UP000198925"/>
    </source>
</evidence>
<reference evidence="4 5" key="1">
    <citation type="submission" date="2016-10" db="EMBL/GenBank/DDBJ databases">
        <authorList>
            <person name="de Groot N.N."/>
        </authorList>
    </citation>
    <scope>NUCLEOTIDE SEQUENCE [LARGE SCALE GENOMIC DNA]</scope>
    <source>
        <strain evidence="4 5">CPCC 100156</strain>
    </source>
</reference>
<gene>
    <name evidence="4" type="ORF">SAMN04487779_1002362</name>
</gene>
<dbReference type="PANTHER" id="PTHR43115">
    <property type="entry name" value="DEHYDROGENASE/REDUCTASE SDR FAMILY MEMBER 11"/>
    <property type="match status" value="1"/>
</dbReference>
<dbReference type="Gene3D" id="3.40.50.720">
    <property type="entry name" value="NAD(P)-binding Rossmann-like Domain"/>
    <property type="match status" value="1"/>
</dbReference>
<accession>A0A1G6PEJ7</accession>
<evidence type="ECO:0000313" key="4">
    <source>
        <dbReference type="EMBL" id="SDC78573.1"/>
    </source>
</evidence>
<dbReference type="CDD" id="cd05233">
    <property type="entry name" value="SDR_c"/>
    <property type="match status" value="1"/>
</dbReference>
<comment type="similarity">
    <text evidence="1 3">Belongs to the short-chain dehydrogenases/reductases (SDR) family.</text>
</comment>
<dbReference type="InterPro" id="IPR036291">
    <property type="entry name" value="NAD(P)-bd_dom_sf"/>
</dbReference>
<name>A0A1G6PEJ7_9PROT</name>
<dbReference type="PRINTS" id="PR00081">
    <property type="entry name" value="GDHRDH"/>
</dbReference>
<sequence length="253" mass="26869">MGKLAGKITWVTGAGSGIGEAVAERFGAEGAVTVLTGRRRERLEEVAGRIRAAGGTVHVQPADLMQAAEVQRVADWIGAELGRLDVLVSNAGLNVTERSWARLTPEGIDELIRGNLTSAFYVARSVLPMMRAQGGGVMIHTASMAGRNVGAMSGGGYSAAKHGVVAMSHSINMEECVNGIRSTAFCPGEVNTEILKKRPNPLTQEELNQMLQPADCADLIAYVATLPPHVTMNEVWLTPTHNRGYVAALGRKL</sequence>
<evidence type="ECO:0000256" key="1">
    <source>
        <dbReference type="ARBA" id="ARBA00006484"/>
    </source>
</evidence>
<organism evidence="4 5">
    <name type="scientific">Belnapia rosea</name>
    <dbReference type="NCBI Taxonomy" id="938405"/>
    <lineage>
        <taxon>Bacteria</taxon>
        <taxon>Pseudomonadati</taxon>
        <taxon>Pseudomonadota</taxon>
        <taxon>Alphaproteobacteria</taxon>
        <taxon>Acetobacterales</taxon>
        <taxon>Roseomonadaceae</taxon>
        <taxon>Belnapia</taxon>
    </lineage>
</organism>
<dbReference type="AlphaFoldDB" id="A0A1G6PEJ7"/>
<keyword evidence="2" id="KW-0560">Oxidoreductase</keyword>
<protein>
    <submittedName>
        <fullName evidence="4">NADP-dependent 3-hydroxy acid dehydrogenase YdfG</fullName>
    </submittedName>
</protein>
<dbReference type="RefSeq" id="WP_090563252.1">
    <property type="nucleotide sequence ID" value="NZ_FMXZ01000004.1"/>
</dbReference>
<dbReference type="PANTHER" id="PTHR43115:SF4">
    <property type="entry name" value="DEHYDROGENASE_REDUCTASE SDR FAMILY MEMBER 11"/>
    <property type="match status" value="1"/>
</dbReference>
<evidence type="ECO:0000256" key="3">
    <source>
        <dbReference type="RuleBase" id="RU000363"/>
    </source>
</evidence>
<dbReference type="PRINTS" id="PR00080">
    <property type="entry name" value="SDRFAMILY"/>
</dbReference>
<keyword evidence="5" id="KW-1185">Reference proteome</keyword>
<evidence type="ECO:0000256" key="2">
    <source>
        <dbReference type="ARBA" id="ARBA00023002"/>
    </source>
</evidence>
<dbReference type="GO" id="GO:0016491">
    <property type="term" value="F:oxidoreductase activity"/>
    <property type="evidence" value="ECO:0007669"/>
    <property type="project" value="UniProtKB-KW"/>
</dbReference>
<proteinExistence type="inferred from homology"/>